<keyword evidence="2" id="KW-1185">Reference proteome</keyword>
<reference evidence="1" key="1">
    <citation type="journal article" date="2023" name="bioRxiv">
        <title>Improved chromosome-level genome assembly for marigold (Tagetes erecta).</title>
        <authorList>
            <person name="Jiang F."/>
            <person name="Yuan L."/>
            <person name="Wang S."/>
            <person name="Wang H."/>
            <person name="Xu D."/>
            <person name="Wang A."/>
            <person name="Fan W."/>
        </authorList>
    </citation>
    <scope>NUCLEOTIDE SEQUENCE</scope>
    <source>
        <strain evidence="1">WSJ</strain>
        <tissue evidence="1">Leaf</tissue>
    </source>
</reference>
<evidence type="ECO:0000313" key="2">
    <source>
        <dbReference type="Proteomes" id="UP001229421"/>
    </source>
</evidence>
<evidence type="ECO:0000313" key="1">
    <source>
        <dbReference type="EMBL" id="KAK1422761.1"/>
    </source>
</evidence>
<sequence>MKVLKLRYEMKSEKITKYGTIKSLIDAYGGKSRRTEATMTERIEEKKLGFQDSNGRLERRSSLEKRMRQKRVVIIFSEKNITESQDSLYIFTFSFTDNPTRYTRITRPGKDIYITISSTSLYLSSLFSPVNKISRRLRSRFIYTIAFLAEEIAFHLRLRSCSHGEDLVTEH</sequence>
<name>A0AAD8NW07_TARER</name>
<dbReference type="AlphaFoldDB" id="A0AAD8NW07"/>
<comment type="caution">
    <text evidence="1">The sequence shown here is derived from an EMBL/GenBank/DDBJ whole genome shotgun (WGS) entry which is preliminary data.</text>
</comment>
<dbReference type="EMBL" id="JAUHHV010000005">
    <property type="protein sequence ID" value="KAK1422761.1"/>
    <property type="molecule type" value="Genomic_DNA"/>
</dbReference>
<dbReference type="Proteomes" id="UP001229421">
    <property type="component" value="Unassembled WGS sequence"/>
</dbReference>
<organism evidence="1 2">
    <name type="scientific">Tagetes erecta</name>
    <name type="common">African marigold</name>
    <dbReference type="NCBI Taxonomy" id="13708"/>
    <lineage>
        <taxon>Eukaryota</taxon>
        <taxon>Viridiplantae</taxon>
        <taxon>Streptophyta</taxon>
        <taxon>Embryophyta</taxon>
        <taxon>Tracheophyta</taxon>
        <taxon>Spermatophyta</taxon>
        <taxon>Magnoliopsida</taxon>
        <taxon>eudicotyledons</taxon>
        <taxon>Gunneridae</taxon>
        <taxon>Pentapetalae</taxon>
        <taxon>asterids</taxon>
        <taxon>campanulids</taxon>
        <taxon>Asterales</taxon>
        <taxon>Asteraceae</taxon>
        <taxon>Asteroideae</taxon>
        <taxon>Heliantheae alliance</taxon>
        <taxon>Tageteae</taxon>
        <taxon>Tagetes</taxon>
    </lineage>
</organism>
<gene>
    <name evidence="1" type="ORF">QVD17_18047</name>
</gene>
<proteinExistence type="predicted"/>
<protein>
    <submittedName>
        <fullName evidence="1">Uncharacterized protein</fullName>
    </submittedName>
</protein>
<accession>A0AAD8NW07</accession>